<sequence>MTQQLQKQAKVKREKDYEVLLQQKEQLDHIESSVKDVHEITLHVSRLVEEQGHHIDNIEADVRETKYAVYAASEYVNKTVKYKASIPPTFV</sequence>
<evidence type="ECO:0000313" key="3">
    <source>
        <dbReference type="Proteomes" id="UP000230750"/>
    </source>
</evidence>
<accession>A0A2G8KAP3</accession>
<organism evidence="2 3">
    <name type="scientific">Stichopus japonicus</name>
    <name type="common">Sea cucumber</name>
    <dbReference type="NCBI Taxonomy" id="307972"/>
    <lineage>
        <taxon>Eukaryota</taxon>
        <taxon>Metazoa</taxon>
        <taxon>Echinodermata</taxon>
        <taxon>Eleutherozoa</taxon>
        <taxon>Echinozoa</taxon>
        <taxon>Holothuroidea</taxon>
        <taxon>Aspidochirotacea</taxon>
        <taxon>Aspidochirotida</taxon>
        <taxon>Stichopodidae</taxon>
        <taxon>Apostichopus</taxon>
    </lineage>
</organism>
<dbReference type="PROSITE" id="PS50192">
    <property type="entry name" value="T_SNARE"/>
    <property type="match status" value="1"/>
</dbReference>
<dbReference type="Proteomes" id="UP000230750">
    <property type="component" value="Unassembled WGS sequence"/>
</dbReference>
<dbReference type="EMBL" id="MRZV01000738">
    <property type="protein sequence ID" value="PIK45043.1"/>
    <property type="molecule type" value="Genomic_DNA"/>
</dbReference>
<name>A0A2G8KAP3_STIJA</name>
<reference evidence="2 3" key="1">
    <citation type="journal article" date="2017" name="PLoS Biol.">
        <title>The sea cucumber genome provides insights into morphological evolution and visceral regeneration.</title>
        <authorList>
            <person name="Zhang X."/>
            <person name="Sun L."/>
            <person name="Yuan J."/>
            <person name="Sun Y."/>
            <person name="Gao Y."/>
            <person name="Zhang L."/>
            <person name="Li S."/>
            <person name="Dai H."/>
            <person name="Hamel J.F."/>
            <person name="Liu C."/>
            <person name="Yu Y."/>
            <person name="Liu S."/>
            <person name="Lin W."/>
            <person name="Guo K."/>
            <person name="Jin S."/>
            <person name="Xu P."/>
            <person name="Storey K.B."/>
            <person name="Huan P."/>
            <person name="Zhang T."/>
            <person name="Zhou Y."/>
            <person name="Zhang J."/>
            <person name="Lin C."/>
            <person name="Li X."/>
            <person name="Xing L."/>
            <person name="Huo D."/>
            <person name="Sun M."/>
            <person name="Wang L."/>
            <person name="Mercier A."/>
            <person name="Li F."/>
            <person name="Yang H."/>
            <person name="Xiang J."/>
        </authorList>
    </citation>
    <scope>NUCLEOTIDE SEQUENCE [LARGE SCALE GENOMIC DNA]</scope>
    <source>
        <strain evidence="2">Shaxun</strain>
        <tissue evidence="2">Muscle</tissue>
    </source>
</reference>
<dbReference type="SUPFAM" id="SSF58038">
    <property type="entry name" value="SNARE fusion complex"/>
    <property type="match status" value="1"/>
</dbReference>
<dbReference type="InterPro" id="IPR000727">
    <property type="entry name" value="T_SNARE_dom"/>
</dbReference>
<evidence type="ECO:0000259" key="1">
    <source>
        <dbReference type="PROSITE" id="PS50192"/>
    </source>
</evidence>
<gene>
    <name evidence="2" type="ORF">BSL78_18099</name>
</gene>
<keyword evidence="3" id="KW-1185">Reference proteome</keyword>
<dbReference type="AlphaFoldDB" id="A0A2G8KAP3"/>
<proteinExistence type="predicted"/>
<dbReference type="OrthoDB" id="10255013at2759"/>
<dbReference type="Gene3D" id="1.20.5.110">
    <property type="match status" value="1"/>
</dbReference>
<evidence type="ECO:0000313" key="2">
    <source>
        <dbReference type="EMBL" id="PIK45043.1"/>
    </source>
</evidence>
<comment type="caution">
    <text evidence="2">The sequence shown here is derived from an EMBL/GenBank/DDBJ whole genome shotgun (WGS) entry which is preliminary data.</text>
</comment>
<feature type="domain" description="T-SNARE coiled-coil homology" evidence="1">
    <location>
        <begin position="17"/>
        <end position="79"/>
    </location>
</feature>
<dbReference type="SMART" id="SM00397">
    <property type="entry name" value="t_SNARE"/>
    <property type="match status" value="1"/>
</dbReference>
<protein>
    <submittedName>
        <fullName evidence="2">Syntaxin-11</fullName>
    </submittedName>
</protein>